<dbReference type="InterPro" id="IPR036388">
    <property type="entry name" value="WH-like_DNA-bd_sf"/>
</dbReference>
<evidence type="ECO:0000313" key="6">
    <source>
        <dbReference type="EMBL" id="MDP9894908.1"/>
    </source>
</evidence>
<dbReference type="Gene3D" id="3.30.450.40">
    <property type="match status" value="1"/>
</dbReference>
<evidence type="ECO:0000256" key="1">
    <source>
        <dbReference type="ARBA" id="ARBA00023015"/>
    </source>
</evidence>
<dbReference type="InterPro" id="IPR029016">
    <property type="entry name" value="GAF-like_dom_sf"/>
</dbReference>
<dbReference type="InterPro" id="IPR005471">
    <property type="entry name" value="Tscrpt_reg_IclR_N"/>
</dbReference>
<dbReference type="Pfam" id="PF01614">
    <property type="entry name" value="IclR_C"/>
    <property type="match status" value="1"/>
</dbReference>
<protein>
    <submittedName>
        <fullName evidence="6">DNA-binding IclR family transcriptional regulator</fullName>
    </submittedName>
</protein>
<gene>
    <name evidence="6" type="ORF">J2W31_004033</name>
</gene>
<dbReference type="GO" id="GO:0045892">
    <property type="term" value="P:negative regulation of DNA-templated transcription"/>
    <property type="evidence" value="ECO:0007669"/>
    <property type="project" value="TreeGrafter"/>
</dbReference>
<evidence type="ECO:0000256" key="2">
    <source>
        <dbReference type="ARBA" id="ARBA00023125"/>
    </source>
</evidence>
<dbReference type="Proteomes" id="UP001242045">
    <property type="component" value="Unassembled WGS sequence"/>
</dbReference>
<keyword evidence="1" id="KW-0805">Transcription regulation</keyword>
<proteinExistence type="predicted"/>
<dbReference type="SMART" id="SM00346">
    <property type="entry name" value="HTH_ICLR"/>
    <property type="match status" value="1"/>
</dbReference>
<dbReference type="PANTHER" id="PTHR30136">
    <property type="entry name" value="HELIX-TURN-HELIX TRANSCRIPTIONAL REGULATOR, ICLR FAMILY"/>
    <property type="match status" value="1"/>
</dbReference>
<evidence type="ECO:0000313" key="7">
    <source>
        <dbReference type="Proteomes" id="UP001242045"/>
    </source>
</evidence>
<dbReference type="PROSITE" id="PS51077">
    <property type="entry name" value="HTH_ICLR"/>
    <property type="match status" value="1"/>
</dbReference>
<dbReference type="Pfam" id="PF09339">
    <property type="entry name" value="HTH_IclR"/>
    <property type="match status" value="1"/>
</dbReference>
<evidence type="ECO:0000259" key="5">
    <source>
        <dbReference type="PROSITE" id="PS51078"/>
    </source>
</evidence>
<dbReference type="SUPFAM" id="SSF46785">
    <property type="entry name" value="Winged helix' DNA-binding domain"/>
    <property type="match status" value="1"/>
</dbReference>
<comment type="caution">
    <text evidence="6">The sequence shown here is derived from an EMBL/GenBank/DDBJ whole genome shotgun (WGS) entry which is preliminary data.</text>
</comment>
<dbReference type="GO" id="GO:0003677">
    <property type="term" value="F:DNA binding"/>
    <property type="evidence" value="ECO:0007669"/>
    <property type="project" value="UniProtKB-KW"/>
</dbReference>
<dbReference type="GO" id="GO:0003700">
    <property type="term" value="F:DNA-binding transcription factor activity"/>
    <property type="evidence" value="ECO:0007669"/>
    <property type="project" value="TreeGrafter"/>
</dbReference>
<dbReference type="Gene3D" id="1.10.10.10">
    <property type="entry name" value="Winged helix-like DNA-binding domain superfamily/Winged helix DNA-binding domain"/>
    <property type="match status" value="1"/>
</dbReference>
<name>A0AAW8D2F5_9BURK</name>
<feature type="domain" description="IclR-ED" evidence="5">
    <location>
        <begin position="68"/>
        <end position="250"/>
    </location>
</feature>
<reference evidence="6" key="1">
    <citation type="submission" date="2023-07" db="EMBL/GenBank/DDBJ databases">
        <title>Sorghum-associated microbial communities from plants grown in Nebraska, USA.</title>
        <authorList>
            <person name="Schachtman D."/>
        </authorList>
    </citation>
    <scope>NUCLEOTIDE SEQUENCE</scope>
    <source>
        <strain evidence="6">DS3754</strain>
    </source>
</reference>
<accession>A0AAW8D2F5</accession>
<evidence type="ECO:0000259" key="4">
    <source>
        <dbReference type="PROSITE" id="PS51077"/>
    </source>
</evidence>
<dbReference type="SUPFAM" id="SSF55781">
    <property type="entry name" value="GAF domain-like"/>
    <property type="match status" value="1"/>
</dbReference>
<feature type="domain" description="HTH iclR-type" evidence="4">
    <location>
        <begin position="6"/>
        <end position="67"/>
    </location>
</feature>
<dbReference type="InterPro" id="IPR050707">
    <property type="entry name" value="HTH_MetabolicPath_Reg"/>
</dbReference>
<dbReference type="PANTHER" id="PTHR30136:SF24">
    <property type="entry name" value="HTH-TYPE TRANSCRIPTIONAL REPRESSOR ALLR"/>
    <property type="match status" value="1"/>
</dbReference>
<keyword evidence="3" id="KW-0804">Transcription</keyword>
<dbReference type="AlphaFoldDB" id="A0AAW8D2F5"/>
<sequence length="250" mass="27262">MPEKSMSSLGRMLGVLDLFDDTHLTRTADDISAALDVSLPTGYRYVRLLLEAGLLQRVEDSHYALGPRIILLDHYIRKADPVLREGIPVMRELVAATGFDCVTSGLFGMQVLDTHREMGGAPPALAYGRGRPRPLFQGGAPKVLLATFAPAQLRKVFDARHDELVRCGLPAEWSEFRRYYAAIRKAGHYVSIGELEPQLAAVAAPILKADGGAWGAISLVFDTSRLSIVDLDKMVHLITEGASRIGGRLA</sequence>
<dbReference type="InterPro" id="IPR014757">
    <property type="entry name" value="Tscrpt_reg_IclR_C"/>
</dbReference>
<dbReference type="RefSeq" id="WP_307685842.1">
    <property type="nucleotide sequence ID" value="NZ_JAUSRD010000010.1"/>
</dbReference>
<keyword evidence="2 6" id="KW-0238">DNA-binding</keyword>
<evidence type="ECO:0000256" key="3">
    <source>
        <dbReference type="ARBA" id="ARBA00023163"/>
    </source>
</evidence>
<dbReference type="PROSITE" id="PS51078">
    <property type="entry name" value="ICLR_ED"/>
    <property type="match status" value="1"/>
</dbReference>
<dbReference type="EMBL" id="JAUSRD010000010">
    <property type="protein sequence ID" value="MDP9894908.1"/>
    <property type="molecule type" value="Genomic_DNA"/>
</dbReference>
<organism evidence="6 7">
    <name type="scientific">Variovorax boronicumulans</name>
    <dbReference type="NCBI Taxonomy" id="436515"/>
    <lineage>
        <taxon>Bacteria</taxon>
        <taxon>Pseudomonadati</taxon>
        <taxon>Pseudomonadota</taxon>
        <taxon>Betaproteobacteria</taxon>
        <taxon>Burkholderiales</taxon>
        <taxon>Comamonadaceae</taxon>
        <taxon>Variovorax</taxon>
    </lineage>
</organism>
<dbReference type="InterPro" id="IPR036390">
    <property type="entry name" value="WH_DNA-bd_sf"/>
</dbReference>